<proteinExistence type="predicted"/>
<dbReference type="Proteomes" id="UP000282433">
    <property type="component" value="Chromosome"/>
</dbReference>
<gene>
    <name evidence="2" type="ORF">NCTC13635_04766</name>
</gene>
<dbReference type="Pfam" id="PF13407">
    <property type="entry name" value="Peripla_BP_4"/>
    <property type="match status" value="1"/>
</dbReference>
<feature type="domain" description="Periplasmic binding protein" evidence="1">
    <location>
        <begin position="7"/>
        <end position="43"/>
    </location>
</feature>
<reference evidence="2 3" key="1">
    <citation type="submission" date="2018-12" db="EMBL/GenBank/DDBJ databases">
        <authorList>
            <consortium name="Pathogen Informatics"/>
        </authorList>
    </citation>
    <scope>NUCLEOTIDE SEQUENCE [LARGE SCALE GENOMIC DNA]</scope>
    <source>
        <strain evidence="2 3">NCTC13635</strain>
    </source>
</reference>
<evidence type="ECO:0000259" key="1">
    <source>
        <dbReference type="Pfam" id="PF13407"/>
    </source>
</evidence>
<evidence type="ECO:0000313" key="3">
    <source>
        <dbReference type="Proteomes" id="UP000282433"/>
    </source>
</evidence>
<name>A0A447RYH3_KLEPN</name>
<organism evidence="2 3">
    <name type="scientific">Klebsiella pneumoniae</name>
    <dbReference type="NCBI Taxonomy" id="573"/>
    <lineage>
        <taxon>Bacteria</taxon>
        <taxon>Pseudomonadati</taxon>
        <taxon>Pseudomonadota</taxon>
        <taxon>Gammaproteobacteria</taxon>
        <taxon>Enterobacterales</taxon>
        <taxon>Enterobacteriaceae</taxon>
        <taxon>Klebsiella/Raoultella group</taxon>
        <taxon>Klebsiella</taxon>
        <taxon>Klebsiella pneumoniae complex</taxon>
    </lineage>
</organism>
<evidence type="ECO:0000313" key="2">
    <source>
        <dbReference type="EMBL" id="VEB04847.1"/>
    </source>
</evidence>
<dbReference type="SUPFAM" id="SSF53822">
    <property type="entry name" value="Periplasmic binding protein-like I"/>
    <property type="match status" value="1"/>
</dbReference>
<dbReference type="InterPro" id="IPR028082">
    <property type="entry name" value="Peripla_BP_I"/>
</dbReference>
<dbReference type="AlphaFoldDB" id="A0A447RYH3"/>
<accession>A0A447RYH3</accession>
<sequence length="63" mass="7081">MRRSRWKIIEDLIARKVDAITIVPNDANVLEPVFKKARDAGIVGADQRIARAAERQLGCGDHR</sequence>
<dbReference type="EMBL" id="LR134162">
    <property type="protein sequence ID" value="VEB04847.1"/>
    <property type="molecule type" value="Genomic_DNA"/>
</dbReference>
<dbReference type="InterPro" id="IPR025997">
    <property type="entry name" value="SBP_2_dom"/>
</dbReference>
<protein>
    <submittedName>
        <fullName evidence="2">Putative LACI-type transcriptional regulator</fullName>
    </submittedName>
</protein>
<dbReference type="GO" id="GO:0055085">
    <property type="term" value="P:transmembrane transport"/>
    <property type="evidence" value="ECO:0007669"/>
    <property type="project" value="UniProtKB-ARBA"/>
</dbReference>
<dbReference type="Gene3D" id="3.40.50.2300">
    <property type="match status" value="1"/>
</dbReference>